<dbReference type="SUPFAM" id="SSF48350">
    <property type="entry name" value="GTPase activation domain, GAP"/>
    <property type="match status" value="1"/>
</dbReference>
<feature type="domain" description="Rho-GAP" evidence="2">
    <location>
        <begin position="1"/>
        <end position="50"/>
    </location>
</feature>
<evidence type="ECO:0000259" key="2">
    <source>
        <dbReference type="PROSITE" id="PS50238"/>
    </source>
</evidence>
<sequence>MGAVNLGTMFAPTVLRQRPKFQVANMMEFMDNKGQTKVVELLIDRVFQVFGSSEQYDPIKLITAHITSNDDKTTIADYNRMNSARGSISLANCERSKSTCSTVIGNNICFTANSTYRNGQHSISPSTIASSITTSKLFHSSDKQNAPNTSSTDSNTNTALSSLIIGRRKPIGRLLALHQTTEASDNVSPVNPTNLDQYSFIDNDLPGKSKQP</sequence>
<dbReference type="PROSITE" id="PS50238">
    <property type="entry name" value="RHOGAP"/>
    <property type="match status" value="1"/>
</dbReference>
<dbReference type="Gene3D" id="1.10.555.10">
    <property type="entry name" value="Rho GTPase activation protein"/>
    <property type="match status" value="1"/>
</dbReference>
<protein>
    <submittedName>
        <fullName evidence="5">Rho-GAP domain-containing protein</fullName>
    </submittedName>
</protein>
<evidence type="ECO:0000313" key="3">
    <source>
        <dbReference type="EMBL" id="VDP49323.1"/>
    </source>
</evidence>
<proteinExistence type="predicted"/>
<accession>A0A183KC31</accession>
<feature type="compositionally biased region" description="Polar residues" evidence="1">
    <location>
        <begin position="182"/>
        <end position="197"/>
    </location>
</feature>
<organism evidence="5">
    <name type="scientific">Schistosoma curassoni</name>
    <dbReference type="NCBI Taxonomy" id="6186"/>
    <lineage>
        <taxon>Eukaryota</taxon>
        <taxon>Metazoa</taxon>
        <taxon>Spiralia</taxon>
        <taxon>Lophotrochozoa</taxon>
        <taxon>Platyhelminthes</taxon>
        <taxon>Trematoda</taxon>
        <taxon>Digenea</taxon>
        <taxon>Strigeidida</taxon>
        <taxon>Schistosomatoidea</taxon>
        <taxon>Schistosomatidae</taxon>
        <taxon>Schistosoma</taxon>
    </lineage>
</organism>
<dbReference type="STRING" id="6186.A0A183KC31"/>
<dbReference type="InterPro" id="IPR000198">
    <property type="entry name" value="RhoGAP_dom"/>
</dbReference>
<reference evidence="3 4" key="2">
    <citation type="submission" date="2018-11" db="EMBL/GenBank/DDBJ databases">
        <authorList>
            <consortium name="Pathogen Informatics"/>
        </authorList>
    </citation>
    <scope>NUCLEOTIDE SEQUENCE [LARGE SCALE GENOMIC DNA]</scope>
    <source>
        <strain evidence="3">Dakar</strain>
        <strain evidence="4">Dakar, Senegal</strain>
    </source>
</reference>
<dbReference type="EMBL" id="UZAK01035212">
    <property type="protein sequence ID" value="VDP49323.1"/>
    <property type="molecule type" value="Genomic_DNA"/>
</dbReference>
<feature type="region of interest" description="Disordered" evidence="1">
    <location>
        <begin position="182"/>
        <end position="212"/>
    </location>
</feature>
<dbReference type="AlphaFoldDB" id="A0A183KC31"/>
<evidence type="ECO:0000256" key="1">
    <source>
        <dbReference type="SAM" id="MobiDB-lite"/>
    </source>
</evidence>
<dbReference type="InterPro" id="IPR008936">
    <property type="entry name" value="Rho_GTPase_activation_prot"/>
</dbReference>
<name>A0A183KC31_9TREM</name>
<dbReference type="WBParaSite" id="SCUD_0001257201-mRNA-1">
    <property type="protein sequence ID" value="SCUD_0001257201-mRNA-1"/>
    <property type="gene ID" value="SCUD_0001257201"/>
</dbReference>
<keyword evidence="4" id="KW-1185">Reference proteome</keyword>
<gene>
    <name evidence="3" type="ORF">SCUD_LOCUS12569</name>
</gene>
<evidence type="ECO:0000313" key="5">
    <source>
        <dbReference type="WBParaSite" id="SCUD_0001257201-mRNA-1"/>
    </source>
</evidence>
<reference evidence="5" key="1">
    <citation type="submission" date="2016-06" db="UniProtKB">
        <authorList>
            <consortium name="WormBaseParasite"/>
        </authorList>
    </citation>
    <scope>IDENTIFICATION</scope>
</reference>
<dbReference type="Proteomes" id="UP000279833">
    <property type="component" value="Unassembled WGS sequence"/>
</dbReference>
<evidence type="ECO:0000313" key="4">
    <source>
        <dbReference type="Proteomes" id="UP000279833"/>
    </source>
</evidence>
<dbReference type="GO" id="GO:0007165">
    <property type="term" value="P:signal transduction"/>
    <property type="evidence" value="ECO:0007669"/>
    <property type="project" value="InterPro"/>
</dbReference>